<dbReference type="PROSITE" id="PS51674">
    <property type="entry name" value="4FE4S_WBL"/>
    <property type="match status" value="1"/>
</dbReference>
<dbReference type="EMBL" id="BNBF01000001">
    <property type="protein sequence ID" value="GHG36073.1"/>
    <property type="molecule type" value="Genomic_DNA"/>
</dbReference>
<comment type="similarity">
    <text evidence="3">Belongs to the WhiB family.</text>
</comment>
<accession>A0A919ETJ4</accession>
<evidence type="ECO:0000256" key="2">
    <source>
        <dbReference type="ARBA" id="ARBA00004496"/>
    </source>
</evidence>
<dbReference type="Proteomes" id="UP000619355">
    <property type="component" value="Unassembled WGS sequence"/>
</dbReference>
<evidence type="ECO:0000256" key="9">
    <source>
        <dbReference type="ARBA" id="ARBA00023125"/>
    </source>
</evidence>
<dbReference type="Pfam" id="PF02467">
    <property type="entry name" value="Whib"/>
    <property type="match status" value="1"/>
</dbReference>
<evidence type="ECO:0000256" key="11">
    <source>
        <dbReference type="ARBA" id="ARBA00023163"/>
    </source>
</evidence>
<dbReference type="GO" id="GO:0003677">
    <property type="term" value="F:DNA binding"/>
    <property type="evidence" value="ECO:0007669"/>
    <property type="project" value="UniProtKB-KW"/>
</dbReference>
<keyword evidence="7" id="KW-0411">Iron-sulfur</keyword>
<dbReference type="GO" id="GO:0046872">
    <property type="term" value="F:metal ion binding"/>
    <property type="evidence" value="ECO:0007669"/>
    <property type="project" value="UniProtKB-KW"/>
</dbReference>
<keyword evidence="6" id="KW-0408">Iron</keyword>
<evidence type="ECO:0000256" key="7">
    <source>
        <dbReference type="ARBA" id="ARBA00023014"/>
    </source>
</evidence>
<dbReference type="InterPro" id="IPR003482">
    <property type="entry name" value="Whib"/>
</dbReference>
<keyword evidence="11" id="KW-0804">Transcription</keyword>
<evidence type="ECO:0000256" key="10">
    <source>
        <dbReference type="ARBA" id="ARBA00023157"/>
    </source>
</evidence>
<comment type="subcellular location">
    <subcellularLocation>
        <location evidence="2">Cytoplasm</location>
    </subcellularLocation>
</comment>
<evidence type="ECO:0000313" key="14">
    <source>
        <dbReference type="Proteomes" id="UP000619355"/>
    </source>
</evidence>
<dbReference type="GO" id="GO:0045454">
    <property type="term" value="P:cell redox homeostasis"/>
    <property type="evidence" value="ECO:0007669"/>
    <property type="project" value="TreeGrafter"/>
</dbReference>
<organism evidence="13 14">
    <name type="scientific">Streptomyces capoamus</name>
    <dbReference type="NCBI Taxonomy" id="68183"/>
    <lineage>
        <taxon>Bacteria</taxon>
        <taxon>Bacillati</taxon>
        <taxon>Actinomycetota</taxon>
        <taxon>Actinomycetes</taxon>
        <taxon>Kitasatosporales</taxon>
        <taxon>Streptomycetaceae</taxon>
        <taxon>Streptomyces</taxon>
    </lineage>
</organism>
<evidence type="ECO:0000256" key="4">
    <source>
        <dbReference type="ARBA" id="ARBA00022485"/>
    </source>
</evidence>
<evidence type="ECO:0000256" key="3">
    <source>
        <dbReference type="ARBA" id="ARBA00006597"/>
    </source>
</evidence>
<protein>
    <recommendedName>
        <fullName evidence="12">4Fe-4S Wbl-type domain-containing protein</fullName>
    </recommendedName>
</protein>
<keyword evidence="14" id="KW-1185">Reference proteome</keyword>
<dbReference type="PANTHER" id="PTHR38839:SF6">
    <property type="entry name" value="TRANSCRIPTIONAL REGULATOR WHIB1"/>
    <property type="match status" value="1"/>
</dbReference>
<dbReference type="GO" id="GO:0045892">
    <property type="term" value="P:negative regulation of DNA-templated transcription"/>
    <property type="evidence" value="ECO:0007669"/>
    <property type="project" value="TreeGrafter"/>
</dbReference>
<keyword evidence="10" id="KW-1015">Disulfide bond</keyword>
<proteinExistence type="inferred from homology"/>
<dbReference type="GO" id="GO:0005737">
    <property type="term" value="C:cytoplasm"/>
    <property type="evidence" value="ECO:0007669"/>
    <property type="project" value="UniProtKB-SubCell"/>
</dbReference>
<evidence type="ECO:0000256" key="6">
    <source>
        <dbReference type="ARBA" id="ARBA00023004"/>
    </source>
</evidence>
<dbReference type="PANTHER" id="PTHR38839">
    <property type="entry name" value="TRANSCRIPTIONAL REGULATOR WHID-RELATED"/>
    <property type="match status" value="1"/>
</dbReference>
<keyword evidence="5" id="KW-0479">Metal-binding</keyword>
<evidence type="ECO:0000256" key="8">
    <source>
        <dbReference type="ARBA" id="ARBA00023015"/>
    </source>
</evidence>
<sequence>MQTQQAKAVCARCPVREQCLDWALDTAQSIGVWGGTTELERRALRRRARSRPRSG</sequence>
<evidence type="ECO:0000256" key="5">
    <source>
        <dbReference type="ARBA" id="ARBA00022723"/>
    </source>
</evidence>
<comment type="cofactor">
    <cofactor evidence="1">
        <name>[4Fe-4S] cluster</name>
        <dbReference type="ChEBI" id="CHEBI:49883"/>
    </cofactor>
</comment>
<keyword evidence="4" id="KW-0004">4Fe-4S</keyword>
<evidence type="ECO:0000256" key="1">
    <source>
        <dbReference type="ARBA" id="ARBA00001966"/>
    </source>
</evidence>
<feature type="domain" description="4Fe-4S Wbl-type" evidence="12">
    <location>
        <begin position="1"/>
        <end position="43"/>
    </location>
</feature>
<evidence type="ECO:0000313" key="13">
    <source>
        <dbReference type="EMBL" id="GHG36073.1"/>
    </source>
</evidence>
<dbReference type="AlphaFoldDB" id="A0A919ETJ4"/>
<keyword evidence="9" id="KW-0238">DNA-binding</keyword>
<reference evidence="14" key="1">
    <citation type="journal article" date="2019" name="Int. J. Syst. Evol. Microbiol.">
        <title>The Global Catalogue of Microorganisms (GCM) 10K type strain sequencing project: providing services to taxonomists for standard genome sequencing and annotation.</title>
        <authorList>
            <consortium name="The Broad Institute Genomics Platform"/>
            <consortium name="The Broad Institute Genome Sequencing Center for Infectious Disease"/>
            <person name="Wu L."/>
            <person name="Ma J."/>
        </authorList>
    </citation>
    <scope>NUCLEOTIDE SEQUENCE [LARGE SCALE GENOMIC DNA]</scope>
    <source>
        <strain evidence="14">JCM 4253</strain>
    </source>
</reference>
<dbReference type="GO" id="GO:0047134">
    <property type="term" value="F:protein-disulfide reductase [NAD(P)H] activity"/>
    <property type="evidence" value="ECO:0007669"/>
    <property type="project" value="TreeGrafter"/>
</dbReference>
<dbReference type="InterPro" id="IPR034768">
    <property type="entry name" value="4FE4S_WBL"/>
</dbReference>
<name>A0A919ETJ4_9ACTN</name>
<dbReference type="GO" id="GO:0051539">
    <property type="term" value="F:4 iron, 4 sulfur cluster binding"/>
    <property type="evidence" value="ECO:0007669"/>
    <property type="project" value="UniProtKB-KW"/>
</dbReference>
<gene>
    <name evidence="13" type="ORF">GCM10018980_06960</name>
</gene>
<comment type="caution">
    <text evidence="13">The sequence shown here is derived from an EMBL/GenBank/DDBJ whole genome shotgun (WGS) entry which is preliminary data.</text>
</comment>
<keyword evidence="8" id="KW-0805">Transcription regulation</keyword>
<evidence type="ECO:0000259" key="12">
    <source>
        <dbReference type="PROSITE" id="PS51674"/>
    </source>
</evidence>